<dbReference type="AlphaFoldDB" id="A0A495QRZ6"/>
<evidence type="ECO:0000313" key="1">
    <source>
        <dbReference type="EMBL" id="RKS76266.1"/>
    </source>
</evidence>
<dbReference type="EMBL" id="RBWU01000002">
    <property type="protein sequence ID" value="RKS76266.1"/>
    <property type="molecule type" value="Genomic_DNA"/>
</dbReference>
<proteinExistence type="predicted"/>
<protein>
    <submittedName>
        <fullName evidence="1">Uncharacterized protein</fullName>
    </submittedName>
</protein>
<evidence type="ECO:0000313" key="2">
    <source>
        <dbReference type="Proteomes" id="UP000274601"/>
    </source>
</evidence>
<name>A0A495QRZ6_9ACTN</name>
<accession>A0A495QRZ6</accession>
<gene>
    <name evidence="1" type="ORF">BZB76_1617</name>
</gene>
<dbReference type="Proteomes" id="UP000274601">
    <property type="component" value="Unassembled WGS sequence"/>
</dbReference>
<dbReference type="RefSeq" id="WP_211342894.1">
    <property type="nucleotide sequence ID" value="NZ_RBWU01000002.1"/>
</dbReference>
<keyword evidence="2" id="KW-1185">Reference proteome</keyword>
<sequence>MREICFVGAPVGTYRRRVKLLSVNIGKPRANPWKVAAVTGIETFCRTC</sequence>
<reference evidence="1 2" key="1">
    <citation type="submission" date="2018-10" db="EMBL/GenBank/DDBJ databases">
        <title>Genomic Encyclopedia of Archaeal and Bacterial Type Strains, Phase II (KMG-II): from individual species to whole genera.</title>
        <authorList>
            <person name="Goeker M."/>
        </authorList>
    </citation>
    <scope>NUCLEOTIDE SEQUENCE [LARGE SCALE GENOMIC DNA]</scope>
    <source>
        <strain evidence="1 2">DSM 43383</strain>
    </source>
</reference>
<comment type="caution">
    <text evidence="1">The sequence shown here is derived from an EMBL/GenBank/DDBJ whole genome shotgun (WGS) entry which is preliminary data.</text>
</comment>
<organism evidence="1 2">
    <name type="scientific">Actinomadura pelletieri DSM 43383</name>
    <dbReference type="NCBI Taxonomy" id="1120940"/>
    <lineage>
        <taxon>Bacteria</taxon>
        <taxon>Bacillati</taxon>
        <taxon>Actinomycetota</taxon>
        <taxon>Actinomycetes</taxon>
        <taxon>Streptosporangiales</taxon>
        <taxon>Thermomonosporaceae</taxon>
        <taxon>Actinomadura</taxon>
    </lineage>
</organism>